<evidence type="ECO:0000256" key="2">
    <source>
        <dbReference type="ARBA" id="ARBA00022692"/>
    </source>
</evidence>
<dbReference type="SMART" id="SM00283">
    <property type="entry name" value="MA"/>
    <property type="match status" value="1"/>
</dbReference>
<dbReference type="SUPFAM" id="SSF58104">
    <property type="entry name" value="Methyl-accepting chemotaxis protein (MCP) signaling domain"/>
    <property type="match status" value="1"/>
</dbReference>
<evidence type="ECO:0000256" key="6">
    <source>
        <dbReference type="ARBA" id="ARBA00029447"/>
    </source>
</evidence>
<comment type="similarity">
    <text evidence="6">Belongs to the methyl-accepting chemotaxis (MCP) protein family.</text>
</comment>
<gene>
    <name evidence="11" type="ORF">J5O05_04450</name>
</gene>
<evidence type="ECO:0000313" key="12">
    <source>
        <dbReference type="Proteomes" id="UP000664904"/>
    </source>
</evidence>
<dbReference type="Gene3D" id="1.10.287.950">
    <property type="entry name" value="Methyl-accepting chemotaxis protein"/>
    <property type="match status" value="1"/>
</dbReference>
<reference evidence="11" key="1">
    <citation type="submission" date="2021-03" db="EMBL/GenBank/DDBJ databases">
        <title>Complete Genome of Pseudoalteromonas xiamenensis STKMTI.2, a new potential marine bacterium producing anti-Vibrio compounds.</title>
        <authorList>
            <person name="Handayani D.P."/>
            <person name="Isnansetyo A."/>
            <person name="Istiqomah I."/>
            <person name="Jumina J."/>
        </authorList>
    </citation>
    <scope>NUCLEOTIDE SEQUENCE</scope>
    <source>
        <strain evidence="11">STKMTI.2</strain>
    </source>
</reference>
<sequence length="655" mass="71662">MLSNISFKHALYFLSFVFVTGICIVSSSLIYSDYAHLDSLEKDRQRVEVALMADNVAHHFAVERGLSAGYVGSGNAATLAKLNEQRRVADGSLTTLKALNYQVLSSFQSLTDAIETQAQNKNNIRHDVDSRKAPTAFLFYSDLNAKALALMVESTVSLEHDELRQDLLGLYYLAKTKEHLGQLRGKANGMLASKNLSKASQSDLVLYYEFFTRYSKLAVNKPKFADNVKTILNSQKAQFVDDILAELSQAPEGALATNLPTPSEWFGASTEVIGQLKALIENHKLKLIERLRLEIESGQTKLWIESTLIIGLSLFVVLFTLRVIRGLTSKLATIQRTLETVTQNGDLTVRINDQSTDELALISQSVDRVLTSQGKLVKQLKDNIEEVSNKVATVGHVITSVNDEMTAANVSLQSIVTASNQVAQSTDDIQSSMHQTLSSIETLALNATTTQTITHDSKSSIDSLRAMNEKAFESAEHLNNKSQSIVSILDSINSIAEQTNLLALNAAIEAARAGESGRGFAVVADEVRQLAIRSKDATGEIGVVLESIKLEAASLQDVMKQIHEASTHTVTNSDKALDHIKGVSTQVKHIKGQLDSINSASDQQSLAANHVSDQVSEIGRETNAVIKNMHDLVDELKLLEKNNRVLLNNVAHFIL</sequence>
<dbReference type="PROSITE" id="PS50885">
    <property type="entry name" value="HAMP"/>
    <property type="match status" value="1"/>
</dbReference>
<dbReference type="RefSeq" id="WP_208843766.1">
    <property type="nucleotide sequence ID" value="NZ_CP072133.1"/>
</dbReference>
<dbReference type="GO" id="GO:0016020">
    <property type="term" value="C:membrane"/>
    <property type="evidence" value="ECO:0007669"/>
    <property type="project" value="UniProtKB-SubCell"/>
</dbReference>
<evidence type="ECO:0000256" key="4">
    <source>
        <dbReference type="ARBA" id="ARBA00023136"/>
    </source>
</evidence>
<feature type="transmembrane region" description="Helical" evidence="8">
    <location>
        <begin position="12"/>
        <end position="31"/>
    </location>
</feature>
<evidence type="ECO:0000256" key="5">
    <source>
        <dbReference type="ARBA" id="ARBA00023224"/>
    </source>
</evidence>
<keyword evidence="4 8" id="KW-0472">Membrane</keyword>
<dbReference type="EMBL" id="CP072133">
    <property type="protein sequence ID" value="QTH72144.1"/>
    <property type="molecule type" value="Genomic_DNA"/>
</dbReference>
<dbReference type="GO" id="GO:0006935">
    <property type="term" value="P:chemotaxis"/>
    <property type="evidence" value="ECO:0007669"/>
    <property type="project" value="InterPro"/>
</dbReference>
<keyword evidence="5 7" id="KW-0807">Transducer</keyword>
<dbReference type="GO" id="GO:0007165">
    <property type="term" value="P:signal transduction"/>
    <property type="evidence" value="ECO:0007669"/>
    <property type="project" value="UniProtKB-KW"/>
</dbReference>
<name>A0A975HLK8_9GAMM</name>
<keyword evidence="2 8" id="KW-0812">Transmembrane</keyword>
<evidence type="ECO:0000256" key="8">
    <source>
        <dbReference type="SAM" id="Phobius"/>
    </source>
</evidence>
<dbReference type="KEGG" id="pxi:J5O05_04450"/>
<proteinExistence type="inferred from homology"/>
<dbReference type="PANTHER" id="PTHR32089:SF119">
    <property type="entry name" value="METHYL-ACCEPTING CHEMOTAXIS PROTEIN CTPL"/>
    <property type="match status" value="1"/>
</dbReference>
<dbReference type="Proteomes" id="UP000664904">
    <property type="component" value="Chromosome"/>
</dbReference>
<dbReference type="InterPro" id="IPR004089">
    <property type="entry name" value="MCPsignal_dom"/>
</dbReference>
<evidence type="ECO:0000256" key="1">
    <source>
        <dbReference type="ARBA" id="ARBA00004141"/>
    </source>
</evidence>
<dbReference type="PROSITE" id="PS50111">
    <property type="entry name" value="CHEMOTAXIS_TRANSDUC_2"/>
    <property type="match status" value="1"/>
</dbReference>
<evidence type="ECO:0000256" key="3">
    <source>
        <dbReference type="ARBA" id="ARBA00022989"/>
    </source>
</evidence>
<accession>A0A975HLK8</accession>
<dbReference type="PANTHER" id="PTHR32089">
    <property type="entry name" value="METHYL-ACCEPTING CHEMOTAXIS PROTEIN MCPB"/>
    <property type="match status" value="1"/>
</dbReference>
<feature type="domain" description="Methyl-accepting transducer" evidence="9">
    <location>
        <begin position="383"/>
        <end position="619"/>
    </location>
</feature>
<evidence type="ECO:0000256" key="7">
    <source>
        <dbReference type="PROSITE-ProRule" id="PRU00284"/>
    </source>
</evidence>
<dbReference type="Pfam" id="PF00015">
    <property type="entry name" value="MCPsignal"/>
    <property type="match status" value="1"/>
</dbReference>
<dbReference type="AlphaFoldDB" id="A0A975HLK8"/>
<comment type="subcellular location">
    <subcellularLocation>
        <location evidence="1">Membrane</location>
        <topology evidence="1">Multi-pass membrane protein</topology>
    </subcellularLocation>
</comment>
<evidence type="ECO:0000259" key="10">
    <source>
        <dbReference type="PROSITE" id="PS50885"/>
    </source>
</evidence>
<dbReference type="GO" id="GO:0004888">
    <property type="term" value="F:transmembrane signaling receptor activity"/>
    <property type="evidence" value="ECO:0007669"/>
    <property type="project" value="InterPro"/>
</dbReference>
<evidence type="ECO:0000259" key="9">
    <source>
        <dbReference type="PROSITE" id="PS50111"/>
    </source>
</evidence>
<dbReference type="InterPro" id="IPR003660">
    <property type="entry name" value="HAMP_dom"/>
</dbReference>
<organism evidence="11 12">
    <name type="scientific">Pseudoalteromonas xiamenensis</name>
    <dbReference type="NCBI Taxonomy" id="882626"/>
    <lineage>
        <taxon>Bacteria</taxon>
        <taxon>Pseudomonadati</taxon>
        <taxon>Pseudomonadota</taxon>
        <taxon>Gammaproteobacteria</taxon>
        <taxon>Alteromonadales</taxon>
        <taxon>Pseudoalteromonadaceae</taxon>
        <taxon>Pseudoalteromonas</taxon>
    </lineage>
</organism>
<evidence type="ECO:0000313" key="11">
    <source>
        <dbReference type="EMBL" id="QTH72144.1"/>
    </source>
</evidence>
<dbReference type="Pfam" id="PF08376">
    <property type="entry name" value="NIT"/>
    <property type="match status" value="1"/>
</dbReference>
<dbReference type="PRINTS" id="PR00260">
    <property type="entry name" value="CHEMTRNSDUCR"/>
</dbReference>
<dbReference type="InterPro" id="IPR004090">
    <property type="entry name" value="Chemotax_Me-accpt_rcpt"/>
</dbReference>
<feature type="domain" description="HAMP" evidence="10">
    <location>
        <begin position="325"/>
        <end position="378"/>
    </location>
</feature>
<feature type="transmembrane region" description="Helical" evidence="8">
    <location>
        <begin position="302"/>
        <end position="321"/>
    </location>
</feature>
<protein>
    <submittedName>
        <fullName evidence="11">Methyl-accepting chemotaxis protein</fullName>
    </submittedName>
</protein>
<keyword evidence="12" id="KW-1185">Reference proteome</keyword>
<dbReference type="InterPro" id="IPR013587">
    <property type="entry name" value="Nitrate/nitrite_sensing"/>
</dbReference>
<keyword evidence="3 8" id="KW-1133">Transmembrane helix</keyword>